<name>A0A9P3HKL6_9FUNG</name>
<dbReference type="Gene3D" id="3.60.21.10">
    <property type="match status" value="1"/>
</dbReference>
<comment type="caution">
    <text evidence="2">The sequence shown here is derived from an EMBL/GenBank/DDBJ whole genome shotgun (WGS) entry which is preliminary data.</text>
</comment>
<dbReference type="InterPro" id="IPR051693">
    <property type="entry name" value="UPF0046_metallophosphoest"/>
</dbReference>
<keyword evidence="3" id="KW-1185">Reference proteome</keyword>
<dbReference type="InterPro" id="IPR029052">
    <property type="entry name" value="Metallo-depent_PP-like"/>
</dbReference>
<proteinExistence type="predicted"/>
<dbReference type="InterPro" id="IPR042283">
    <property type="entry name" value="GpdQ_catalytic"/>
</dbReference>
<protein>
    <recommendedName>
        <fullName evidence="1">Calcineurin-like phosphoesterase domain-containing protein</fullName>
    </recommendedName>
</protein>
<organism evidence="2 3">
    <name type="scientific">Entomortierella parvispora</name>
    <dbReference type="NCBI Taxonomy" id="205924"/>
    <lineage>
        <taxon>Eukaryota</taxon>
        <taxon>Fungi</taxon>
        <taxon>Fungi incertae sedis</taxon>
        <taxon>Mucoromycota</taxon>
        <taxon>Mortierellomycotina</taxon>
        <taxon>Mortierellomycetes</taxon>
        <taxon>Mortierellales</taxon>
        <taxon>Mortierellaceae</taxon>
        <taxon>Entomortierella</taxon>
    </lineage>
</organism>
<dbReference type="Pfam" id="PF00149">
    <property type="entry name" value="Metallophos"/>
    <property type="match status" value="1"/>
</dbReference>
<dbReference type="GO" id="GO:0016787">
    <property type="term" value="F:hydrolase activity"/>
    <property type="evidence" value="ECO:0007669"/>
    <property type="project" value="InterPro"/>
</dbReference>
<dbReference type="Proteomes" id="UP000827284">
    <property type="component" value="Unassembled WGS sequence"/>
</dbReference>
<dbReference type="SUPFAM" id="SSF56300">
    <property type="entry name" value="Metallo-dependent phosphatases"/>
    <property type="match status" value="1"/>
</dbReference>
<dbReference type="OrthoDB" id="630188at2759"/>
<dbReference type="EMBL" id="BQFW01000015">
    <property type="protein sequence ID" value="GJJ78465.1"/>
    <property type="molecule type" value="Genomic_DNA"/>
</dbReference>
<dbReference type="Gene3D" id="3.60.21.40">
    <property type="entry name" value="GpdQ, catalytic alpha/beta sandwich domain"/>
    <property type="match status" value="1"/>
</dbReference>
<dbReference type="AlphaFoldDB" id="A0A9P3HKL6"/>
<gene>
    <name evidence="2" type="ORF">EMPS_10824</name>
</gene>
<accession>A0A9P3HKL6</accession>
<feature type="domain" description="Calcineurin-like phosphoesterase" evidence="1">
    <location>
        <begin position="56"/>
        <end position="297"/>
    </location>
</feature>
<reference evidence="2" key="2">
    <citation type="journal article" date="2022" name="Microbiol. Resour. Announc.">
        <title>Whole-Genome Sequence of Entomortierella parvispora E1425, a Mucoromycotan Fungus Associated with Burkholderiaceae-Related Endosymbiotic Bacteria.</title>
        <authorList>
            <person name="Herlambang A."/>
            <person name="Guo Y."/>
            <person name="Takashima Y."/>
            <person name="Narisawa K."/>
            <person name="Ohta H."/>
            <person name="Nishizawa T."/>
        </authorList>
    </citation>
    <scope>NUCLEOTIDE SEQUENCE</scope>
    <source>
        <strain evidence="2">E1425</strain>
    </source>
</reference>
<sequence length="340" mass="38642">MFSSIFSRNNAPPAPRTFEIIHPVIPEPKQDIGTFPPNVYLASDAPSKKPAANWLRMICISDTHNTTDINNYPIPDADVLVHAGDLTKMGTTAQIEQVVHWLQSLKHIPLKVVIAGNHDVILHKEFYEKNWNRFHDTKEDHDAAVNKLRSAGHGIVYLNNQSYTVNGAQFLHLKQQWQQKTPSAEPMDVDGTVESMDVDVVAEVDPRQGWRQGYHIWASPWQPEFGNWAFNGVRGKLMEIWKHIPLPTDLLMTHGPPMNHRDIVYEGKDAIHVGCEELLERLQSVRPLYHIFGHIHEGYGISEIKWDRGKSPSTVCINASSCTERYRPTNQPIIVDLPPK</sequence>
<reference evidence="2" key="1">
    <citation type="submission" date="2021-11" db="EMBL/GenBank/DDBJ databases">
        <authorList>
            <person name="Herlambang A."/>
            <person name="Guo Y."/>
            <person name="Takashima Y."/>
            <person name="Nishizawa T."/>
        </authorList>
    </citation>
    <scope>NUCLEOTIDE SEQUENCE</scope>
    <source>
        <strain evidence="2">E1425</strain>
    </source>
</reference>
<dbReference type="PANTHER" id="PTHR12905">
    <property type="entry name" value="METALLOPHOSPHOESTERASE"/>
    <property type="match status" value="1"/>
</dbReference>
<dbReference type="PANTHER" id="PTHR12905:SF0">
    <property type="entry name" value="CALCINEURIN-LIKE PHOSPHOESTERASE DOMAIN-CONTAINING PROTEIN"/>
    <property type="match status" value="1"/>
</dbReference>
<evidence type="ECO:0000313" key="2">
    <source>
        <dbReference type="EMBL" id="GJJ78465.1"/>
    </source>
</evidence>
<evidence type="ECO:0000259" key="1">
    <source>
        <dbReference type="Pfam" id="PF00149"/>
    </source>
</evidence>
<dbReference type="InterPro" id="IPR004843">
    <property type="entry name" value="Calcineurin-like_PHP"/>
</dbReference>
<evidence type="ECO:0000313" key="3">
    <source>
        <dbReference type="Proteomes" id="UP000827284"/>
    </source>
</evidence>
<dbReference type="CDD" id="cd07379">
    <property type="entry name" value="MPP_239FB"/>
    <property type="match status" value="1"/>
</dbReference>